<name>A0ABP9CYT9_9ACTN</name>
<feature type="transmembrane region" description="Helical" evidence="6">
    <location>
        <begin position="199"/>
        <end position="219"/>
    </location>
</feature>
<evidence type="ECO:0000256" key="2">
    <source>
        <dbReference type="ARBA" id="ARBA00022448"/>
    </source>
</evidence>
<feature type="transmembrane region" description="Helical" evidence="6">
    <location>
        <begin position="263"/>
        <end position="292"/>
    </location>
</feature>
<accession>A0ABP9CYT9</accession>
<feature type="transmembrane region" description="Helical" evidence="6">
    <location>
        <begin position="115"/>
        <end position="139"/>
    </location>
</feature>
<evidence type="ECO:0000256" key="1">
    <source>
        <dbReference type="ARBA" id="ARBA00004127"/>
    </source>
</evidence>
<feature type="transmembrane region" description="Helical" evidence="6">
    <location>
        <begin position="298"/>
        <end position="316"/>
    </location>
</feature>
<feature type="transmembrane region" description="Helical" evidence="6">
    <location>
        <begin position="160"/>
        <end position="179"/>
    </location>
</feature>
<keyword evidence="5 6" id="KW-0472">Membrane</keyword>
<dbReference type="SUPFAM" id="SSF103473">
    <property type="entry name" value="MFS general substrate transporter"/>
    <property type="match status" value="1"/>
</dbReference>
<reference evidence="8" key="1">
    <citation type="journal article" date="2019" name="Int. J. Syst. Evol. Microbiol.">
        <title>The Global Catalogue of Microorganisms (GCM) 10K type strain sequencing project: providing services to taxonomists for standard genome sequencing and annotation.</title>
        <authorList>
            <consortium name="The Broad Institute Genomics Platform"/>
            <consortium name="The Broad Institute Genome Sequencing Center for Infectious Disease"/>
            <person name="Wu L."/>
            <person name="Ma J."/>
        </authorList>
    </citation>
    <scope>NUCLEOTIDE SEQUENCE [LARGE SCALE GENOMIC DNA]</scope>
    <source>
        <strain evidence="8">JCM 18542</strain>
    </source>
</reference>
<comment type="subcellular location">
    <subcellularLocation>
        <location evidence="1">Endomembrane system</location>
        <topology evidence="1">Multi-pass membrane protein</topology>
    </subcellularLocation>
</comment>
<feature type="transmembrane region" description="Helical" evidence="6">
    <location>
        <begin position="21"/>
        <end position="42"/>
    </location>
</feature>
<dbReference type="InterPro" id="IPR050495">
    <property type="entry name" value="ATG22/LtaA_families"/>
</dbReference>
<dbReference type="Pfam" id="PF11700">
    <property type="entry name" value="ATG22"/>
    <property type="match status" value="1"/>
</dbReference>
<dbReference type="EMBL" id="BAABKQ010000001">
    <property type="protein sequence ID" value="GAA4821845.1"/>
    <property type="molecule type" value="Genomic_DNA"/>
</dbReference>
<evidence type="ECO:0000256" key="6">
    <source>
        <dbReference type="SAM" id="Phobius"/>
    </source>
</evidence>
<keyword evidence="2" id="KW-0813">Transport</keyword>
<dbReference type="InterPro" id="IPR036259">
    <property type="entry name" value="MFS_trans_sf"/>
</dbReference>
<keyword evidence="8" id="KW-1185">Reference proteome</keyword>
<feature type="transmembrane region" description="Helical" evidence="6">
    <location>
        <begin position="389"/>
        <end position="411"/>
    </location>
</feature>
<sequence length="452" mass="46597">MTGTSRGAAPAGRRAVLAWSSWDAGAAAFNAVVFTFVFSVYLTDQVGEGSPGGISSSTWLGWGLGVAGFVLAVTAPIMGGRADARGRRKRSLAVLTACTIALMATMYFVRDSEPYFFLGLVLLASASVLSELANVPYYAMLRQVSTPETQGRVSGIGWSAGYVGGVVLLLLVYAGFIAGDGDTRGLLGLPSADGMNIRLVVLFAAVWFVAFAVPLFLVVPEVPATEAAPRASGFRGRLADMAGAYRALFADLRRLWRTDRRTLGFLAASALFRDGLAGVFTFGAVLGVGVYGVSSSDVLMFGVAANVVAAVGAVAGGQCEERVGAKPVIVFSLASMMVVGTALLASSGSVAFWACGLVLCLFIGPAQASARSAMARLSPPGGEGQMFGLYATSGRAVSFLAPTLFGLFSWLFGADRAGIVGLLIVIGAGLAALLPLRLPGERARAAEDQEAG</sequence>
<evidence type="ECO:0000313" key="8">
    <source>
        <dbReference type="Proteomes" id="UP001500839"/>
    </source>
</evidence>
<evidence type="ECO:0000256" key="3">
    <source>
        <dbReference type="ARBA" id="ARBA00022692"/>
    </source>
</evidence>
<dbReference type="Proteomes" id="UP001500839">
    <property type="component" value="Unassembled WGS sequence"/>
</dbReference>
<evidence type="ECO:0000256" key="5">
    <source>
        <dbReference type="ARBA" id="ARBA00023136"/>
    </source>
</evidence>
<keyword evidence="4 6" id="KW-1133">Transmembrane helix</keyword>
<protein>
    <submittedName>
        <fullName evidence="7">MFS transporter</fullName>
    </submittedName>
</protein>
<dbReference type="PANTHER" id="PTHR23519">
    <property type="entry name" value="AUTOPHAGY-RELATED PROTEIN 22"/>
    <property type="match status" value="1"/>
</dbReference>
<evidence type="ECO:0000313" key="7">
    <source>
        <dbReference type="EMBL" id="GAA4821845.1"/>
    </source>
</evidence>
<dbReference type="RefSeq" id="WP_200171457.1">
    <property type="nucleotide sequence ID" value="NZ_BAABKQ010000001.1"/>
</dbReference>
<feature type="transmembrane region" description="Helical" evidence="6">
    <location>
        <begin position="62"/>
        <end position="80"/>
    </location>
</feature>
<evidence type="ECO:0000256" key="4">
    <source>
        <dbReference type="ARBA" id="ARBA00022989"/>
    </source>
</evidence>
<feature type="transmembrane region" description="Helical" evidence="6">
    <location>
        <begin position="351"/>
        <end position="368"/>
    </location>
</feature>
<feature type="transmembrane region" description="Helical" evidence="6">
    <location>
        <begin position="417"/>
        <end position="436"/>
    </location>
</feature>
<gene>
    <name evidence="7" type="ORF">GCM10023353_32780</name>
</gene>
<proteinExistence type="predicted"/>
<feature type="transmembrane region" description="Helical" evidence="6">
    <location>
        <begin position="92"/>
        <end position="109"/>
    </location>
</feature>
<feature type="transmembrane region" description="Helical" evidence="6">
    <location>
        <begin position="328"/>
        <end position="345"/>
    </location>
</feature>
<dbReference type="InterPro" id="IPR024671">
    <property type="entry name" value="Atg22-like"/>
</dbReference>
<dbReference type="PANTHER" id="PTHR23519:SF1">
    <property type="entry name" value="AUTOPHAGY-RELATED PROTEIN 22"/>
    <property type="match status" value="1"/>
</dbReference>
<dbReference type="Gene3D" id="1.20.1250.20">
    <property type="entry name" value="MFS general substrate transporter like domains"/>
    <property type="match status" value="1"/>
</dbReference>
<keyword evidence="3 6" id="KW-0812">Transmembrane</keyword>
<comment type="caution">
    <text evidence="7">The sequence shown here is derived from an EMBL/GenBank/DDBJ whole genome shotgun (WGS) entry which is preliminary data.</text>
</comment>
<organism evidence="7 8">
    <name type="scientific">Tomitella cavernea</name>
    <dbReference type="NCBI Taxonomy" id="1387982"/>
    <lineage>
        <taxon>Bacteria</taxon>
        <taxon>Bacillati</taxon>
        <taxon>Actinomycetota</taxon>
        <taxon>Actinomycetes</taxon>
        <taxon>Mycobacteriales</taxon>
        <taxon>Tomitella</taxon>
    </lineage>
</organism>